<proteinExistence type="predicted"/>
<evidence type="ECO:0000313" key="3">
    <source>
        <dbReference type="Proteomes" id="UP001363151"/>
    </source>
</evidence>
<name>A0ABR1FGG9_AURAN</name>
<dbReference type="Proteomes" id="UP001363151">
    <property type="component" value="Unassembled WGS sequence"/>
</dbReference>
<gene>
    <name evidence="2" type="ORF">SO694_0018206</name>
</gene>
<comment type="caution">
    <text evidence="2">The sequence shown here is derived from an EMBL/GenBank/DDBJ whole genome shotgun (WGS) entry which is preliminary data.</text>
</comment>
<reference evidence="2 3" key="1">
    <citation type="submission" date="2024-03" db="EMBL/GenBank/DDBJ databases">
        <title>Aureococcus anophagefferens CCMP1851 and Kratosvirus quantuckense: Draft genome of a second virus-susceptible host strain in the model system.</title>
        <authorList>
            <person name="Chase E."/>
            <person name="Truchon A.R."/>
            <person name="Schepens W."/>
            <person name="Wilhelm S.W."/>
        </authorList>
    </citation>
    <scope>NUCLEOTIDE SEQUENCE [LARGE SCALE GENOMIC DNA]</scope>
    <source>
        <strain evidence="2 3">CCMP1851</strain>
    </source>
</reference>
<protein>
    <submittedName>
        <fullName evidence="2">Uncharacterized protein</fullName>
    </submittedName>
</protein>
<keyword evidence="3" id="KW-1185">Reference proteome</keyword>
<organism evidence="2 3">
    <name type="scientific">Aureococcus anophagefferens</name>
    <name type="common">Harmful bloom alga</name>
    <dbReference type="NCBI Taxonomy" id="44056"/>
    <lineage>
        <taxon>Eukaryota</taxon>
        <taxon>Sar</taxon>
        <taxon>Stramenopiles</taxon>
        <taxon>Ochrophyta</taxon>
        <taxon>Pelagophyceae</taxon>
        <taxon>Pelagomonadales</taxon>
        <taxon>Pelagomonadaceae</taxon>
        <taxon>Aureococcus</taxon>
    </lineage>
</organism>
<evidence type="ECO:0000256" key="1">
    <source>
        <dbReference type="SAM" id="MobiDB-lite"/>
    </source>
</evidence>
<sequence length="408" mass="45322">MVAQLCPSSCLILCTSTILELLPPQHLVDADMECPSSCVHACVEASRVHERSGGSFGQSLKDNFEMISIIASVILALLGHWINRQREMESERRRLRLERLDAQLRDYFGPIAANLLSSKLAFNTLMRTWSRHTHASPGETPAAKYFRVLRRAEKLEHASGEIEVEWVRDSWISFHTQIVGPIHKQTMHILQSKSHLYDGSYSTQMLQFIAHQIEYDLLMLRWAQGEYNMLINTVEFPQGFEATVAKEMARLREEQQDLIVGRDRDHEKDSAWQKASAAISKATAGSVDAERRASINAKHNIELVSAGDGQQPQERSKVSRLSSQLRASAHANPMLKDVAKGILGHTDALKHLHNRESSPSAALKSSVSEALEGLDLGESAFGEDVNGSPEAPKNGITRLFPAGSGESE</sequence>
<feature type="region of interest" description="Disordered" evidence="1">
    <location>
        <begin position="305"/>
        <end position="326"/>
    </location>
</feature>
<accession>A0ABR1FGG9</accession>
<dbReference type="EMBL" id="JBBJCI010000435">
    <property type="protein sequence ID" value="KAK7230378.1"/>
    <property type="molecule type" value="Genomic_DNA"/>
</dbReference>
<feature type="region of interest" description="Disordered" evidence="1">
    <location>
        <begin position="378"/>
        <end position="408"/>
    </location>
</feature>
<feature type="compositionally biased region" description="Polar residues" evidence="1">
    <location>
        <begin position="308"/>
        <end position="326"/>
    </location>
</feature>
<evidence type="ECO:0000313" key="2">
    <source>
        <dbReference type="EMBL" id="KAK7230378.1"/>
    </source>
</evidence>